<dbReference type="InterPro" id="IPR037163">
    <property type="entry name" value="Spermidine_synt_N_sf"/>
</dbReference>
<dbReference type="PROSITE" id="PS01330">
    <property type="entry name" value="PABS_1"/>
    <property type="match status" value="1"/>
</dbReference>
<dbReference type="NCBIfam" id="NF002010">
    <property type="entry name" value="PRK00811.1"/>
    <property type="match status" value="1"/>
</dbReference>
<comment type="pathway">
    <text evidence="6">Amine and polyamine biosynthesis; spermidine biosynthesis; spermidine from putrescine: step 1/1.</text>
</comment>
<reference evidence="10" key="1">
    <citation type="submission" date="2018-01" db="EMBL/GenBank/DDBJ databases">
        <authorList>
            <person name="Kerou L M."/>
        </authorList>
    </citation>
    <scope>NUCLEOTIDE SEQUENCE [LARGE SCALE GENOMIC DNA]</scope>
    <source>
        <strain evidence="10">SCU2</strain>
    </source>
</reference>
<dbReference type="PANTHER" id="PTHR43317:SF1">
    <property type="entry name" value="THERMOSPERMINE SYNTHASE ACAULIS5"/>
    <property type="match status" value="1"/>
</dbReference>
<dbReference type="Pfam" id="PF01564">
    <property type="entry name" value="Spermine_synth"/>
    <property type="match status" value="1"/>
</dbReference>
<dbReference type="SUPFAM" id="SSF53335">
    <property type="entry name" value="S-adenosyl-L-methionine-dependent methyltransferases"/>
    <property type="match status" value="1"/>
</dbReference>
<dbReference type="UniPathway" id="UPA00248">
    <property type="reaction ID" value="UER00314"/>
</dbReference>
<dbReference type="EMBL" id="LT981265">
    <property type="protein sequence ID" value="SPC34137.1"/>
    <property type="molecule type" value="Genomic_DNA"/>
</dbReference>
<name>A0A2K5AR89_9ARCH</name>
<dbReference type="InterPro" id="IPR001045">
    <property type="entry name" value="Spermi_synthase"/>
</dbReference>
<dbReference type="GeneID" id="41595004"/>
<feature type="active site" description="Proton acceptor" evidence="6 7">
    <location>
        <position position="163"/>
    </location>
</feature>
<dbReference type="InterPro" id="IPR030374">
    <property type="entry name" value="PABS"/>
</dbReference>
<dbReference type="Gene3D" id="3.40.50.150">
    <property type="entry name" value="Vaccinia Virus protein VP39"/>
    <property type="match status" value="1"/>
</dbReference>
<dbReference type="GO" id="GO:0004766">
    <property type="term" value="F:spermidine synthase activity"/>
    <property type="evidence" value="ECO:0007669"/>
    <property type="project" value="UniProtKB-UniRule"/>
</dbReference>
<evidence type="ECO:0000313" key="9">
    <source>
        <dbReference type="EMBL" id="SPC34137.1"/>
    </source>
</evidence>
<comment type="catalytic activity">
    <reaction evidence="6">
        <text>S-adenosyl 3-(methylsulfanyl)propylamine + putrescine = S-methyl-5'-thioadenosine + spermidine + H(+)</text>
        <dbReference type="Rhea" id="RHEA:12721"/>
        <dbReference type="ChEBI" id="CHEBI:15378"/>
        <dbReference type="ChEBI" id="CHEBI:17509"/>
        <dbReference type="ChEBI" id="CHEBI:57443"/>
        <dbReference type="ChEBI" id="CHEBI:57834"/>
        <dbReference type="ChEBI" id="CHEBI:326268"/>
        <dbReference type="EC" id="2.5.1.16"/>
    </reaction>
</comment>
<evidence type="ECO:0000256" key="6">
    <source>
        <dbReference type="HAMAP-Rule" id="MF_00198"/>
    </source>
</evidence>
<feature type="binding site" evidence="6">
    <location>
        <position position="110"/>
    </location>
    <ligand>
        <name>S-methyl-5'-thioadenosine</name>
        <dbReference type="ChEBI" id="CHEBI:17509"/>
    </ligand>
</feature>
<dbReference type="Proteomes" id="UP000236248">
    <property type="component" value="Chromosome NCAV"/>
</dbReference>
<comment type="caution">
    <text evidence="6">Lacks conserved residue(s) required for the propagation of feature annotation.</text>
</comment>
<feature type="binding site" evidence="6">
    <location>
        <position position="172"/>
    </location>
    <ligand>
        <name>S-methyl-5'-thioadenosine</name>
        <dbReference type="ChEBI" id="CHEBI:17509"/>
    </ligand>
</feature>
<comment type="similarity">
    <text evidence="1 6">Belongs to the spermidine/spermine synthase family.</text>
</comment>
<dbReference type="KEGG" id="ncv:NCAV_0960"/>
<dbReference type="PROSITE" id="PS51006">
    <property type="entry name" value="PABS_2"/>
    <property type="match status" value="1"/>
</dbReference>
<evidence type="ECO:0000313" key="10">
    <source>
        <dbReference type="Proteomes" id="UP000236248"/>
    </source>
</evidence>
<feature type="domain" description="PABS" evidence="8">
    <location>
        <begin position="6"/>
        <end position="244"/>
    </location>
</feature>
<keyword evidence="6" id="KW-0745">Spermidine biosynthesis</keyword>
<feature type="binding site" evidence="6">
    <location>
        <position position="90"/>
    </location>
    <ligand>
        <name>spermidine</name>
        <dbReference type="ChEBI" id="CHEBI:57834"/>
    </ligand>
</feature>
<protein>
    <recommendedName>
        <fullName evidence="6">Polyamine aminopropyltransferase</fullName>
    </recommendedName>
    <alternativeName>
        <fullName evidence="6">Putrescine aminopropyltransferase</fullName>
        <shortName evidence="6">PAPT</shortName>
    </alternativeName>
    <alternativeName>
        <fullName evidence="6">Spermidine synthase</fullName>
        <shortName evidence="6">SPDS</shortName>
        <shortName evidence="6">SPDSY</shortName>
        <ecNumber evidence="6">2.5.1.16</ecNumber>
    </alternativeName>
</protein>
<evidence type="ECO:0000256" key="2">
    <source>
        <dbReference type="ARBA" id="ARBA00022490"/>
    </source>
</evidence>
<dbReference type="Pfam" id="PF17284">
    <property type="entry name" value="Spermine_synt_N"/>
    <property type="match status" value="1"/>
</dbReference>
<dbReference type="EC" id="2.5.1.16" evidence="6"/>
<dbReference type="InterPro" id="IPR030373">
    <property type="entry name" value="PABS_CS"/>
</dbReference>
<organism evidence="9 10">
    <name type="scientific">Candidatus Nitrosocaldus cavascurensis</name>
    <dbReference type="NCBI Taxonomy" id="2058097"/>
    <lineage>
        <taxon>Archaea</taxon>
        <taxon>Nitrososphaerota</taxon>
        <taxon>Nitrososphaeria</taxon>
        <taxon>Candidatus Nitrosocaldales</taxon>
        <taxon>Candidatus Nitrosocaldaceae</taxon>
        <taxon>Candidatus Nitrosocaldus</taxon>
    </lineage>
</organism>
<evidence type="ECO:0000259" key="8">
    <source>
        <dbReference type="PROSITE" id="PS51006"/>
    </source>
</evidence>
<keyword evidence="3 6" id="KW-0808">Transferase</keyword>
<dbReference type="CDD" id="cd02440">
    <property type="entry name" value="AdoMet_MTases"/>
    <property type="match status" value="1"/>
</dbReference>
<dbReference type="HAMAP" id="MF_00198">
    <property type="entry name" value="Spermidine_synth"/>
    <property type="match status" value="1"/>
</dbReference>
<keyword evidence="2" id="KW-0963">Cytoplasm</keyword>
<comment type="subunit">
    <text evidence="6">Homodimer or homotetramer.</text>
</comment>
<evidence type="ECO:0000256" key="1">
    <source>
        <dbReference type="ARBA" id="ARBA00007867"/>
    </source>
</evidence>
<feature type="binding site" evidence="6">
    <location>
        <begin position="142"/>
        <end position="143"/>
    </location>
    <ligand>
        <name>S-methyl-5'-thioadenosine</name>
        <dbReference type="ChEBI" id="CHEBI:17509"/>
    </ligand>
</feature>
<comment type="catalytic activity">
    <reaction evidence="5">
        <text>S-adenosyl 3-(methylsulfanyl)propylamine + spermidine = thermospermine + S-methyl-5'-thioadenosine + H(+)</text>
        <dbReference type="Rhea" id="RHEA:30515"/>
        <dbReference type="ChEBI" id="CHEBI:15378"/>
        <dbReference type="ChEBI" id="CHEBI:17509"/>
        <dbReference type="ChEBI" id="CHEBI:57443"/>
        <dbReference type="ChEBI" id="CHEBI:57834"/>
        <dbReference type="ChEBI" id="CHEBI:59903"/>
        <dbReference type="EC" id="2.5.1.79"/>
    </reaction>
</comment>
<comment type="function">
    <text evidence="6">Catalyzes the irreversible transfer of a propylamine group from the amino donor S-adenosylmethioninamine (decarboxy-AdoMet) to putrescine (1,4-diaminobutane) to yield spermidine.</text>
</comment>
<sequence length="309" mass="35362">MSESNEQWVVEETYPGFKVSHKVKRRILAKRTKWQYIELVDTMNFGKMLIIDGLIQSSERDEHYYHEAIVHPAMVTHREPKDVLILGGGEGACLREVLKHNTVRSVVMVDIDEDMISLSKEYLASMHNDSYNDARVLLLIEDAKEYVQRCSKAGKQFDVIIQDLTDPQQDSPSRMLYTLEYFNTINGILSSDGIFVTQATLLHPSAKAYAIIHNTLRHVFPVVRGYATYISCYANLSGFILASKMYDPLLISKEEVEERLRARGIDIRSLKHYDGEAHHAYFALPKYIRDSIAMVKDTSTIDNPVVFPL</sequence>
<dbReference type="FunFam" id="3.40.50.150:FF:000088">
    <property type="entry name" value="Polyamine aminopropyltransferase"/>
    <property type="match status" value="1"/>
</dbReference>
<keyword evidence="10" id="KW-1185">Reference proteome</keyword>
<dbReference type="PANTHER" id="PTHR43317">
    <property type="entry name" value="THERMOSPERMINE SYNTHASE ACAULIS5"/>
    <property type="match status" value="1"/>
</dbReference>
<dbReference type="InterPro" id="IPR029063">
    <property type="entry name" value="SAM-dependent_MTases_sf"/>
</dbReference>
<evidence type="ECO:0000256" key="3">
    <source>
        <dbReference type="ARBA" id="ARBA00022679"/>
    </source>
</evidence>
<accession>A0A2K5AR89</accession>
<dbReference type="InterPro" id="IPR035246">
    <property type="entry name" value="Spermidine_synt_N"/>
</dbReference>
<evidence type="ECO:0000256" key="7">
    <source>
        <dbReference type="PROSITE-ProRule" id="PRU00354"/>
    </source>
</evidence>
<proteinExistence type="inferred from homology"/>
<dbReference type="Gene3D" id="2.30.140.10">
    <property type="entry name" value="Spermidine synthase, tetramerisation domain"/>
    <property type="match status" value="1"/>
</dbReference>
<dbReference type="GO" id="GO:0008295">
    <property type="term" value="P:spermidine biosynthetic process"/>
    <property type="evidence" value="ECO:0007669"/>
    <property type="project" value="UniProtKB-UniRule"/>
</dbReference>
<evidence type="ECO:0000256" key="4">
    <source>
        <dbReference type="ARBA" id="ARBA00023115"/>
    </source>
</evidence>
<gene>
    <name evidence="6 9" type="primary">speE</name>
    <name evidence="9" type="ORF">NCAV_0960</name>
</gene>
<dbReference type="AlphaFoldDB" id="A0A2K5AR89"/>
<feature type="binding site" evidence="6">
    <location>
        <position position="66"/>
    </location>
    <ligand>
        <name>spermidine</name>
        <dbReference type="ChEBI" id="CHEBI:57834"/>
    </ligand>
</feature>
<dbReference type="RefSeq" id="WP_103287140.1">
    <property type="nucleotide sequence ID" value="NZ_LT981265.1"/>
</dbReference>
<evidence type="ECO:0000256" key="5">
    <source>
        <dbReference type="ARBA" id="ARBA00048874"/>
    </source>
</evidence>
<keyword evidence="4 6" id="KW-0620">Polyamine biosynthesis</keyword>
<dbReference type="GO" id="GO:0010487">
    <property type="term" value="F:thermospermine synthase activity"/>
    <property type="evidence" value="ECO:0007669"/>
    <property type="project" value="UniProtKB-EC"/>
</dbReference>
<feature type="binding site" evidence="6">
    <location>
        <position position="35"/>
    </location>
    <ligand>
        <name>S-methyl-5'-thioadenosine</name>
        <dbReference type="ChEBI" id="CHEBI:17509"/>
    </ligand>
</feature>